<dbReference type="AlphaFoldDB" id="A0A0P0C1X3"/>
<dbReference type="Proteomes" id="UP000061382">
    <property type="component" value="Chromosome"/>
</dbReference>
<name>A0A0P0C1X3_9BACT</name>
<sequence>MKMQEENNRDDDAEVDEYSCLFLSKYKLDRVYCPFMVISKVDIHYFKPGDKVLVTRVTFSHEKVILYQVFGKLYPHFYFDYTQPTNLVLTRLK</sequence>
<evidence type="ECO:0000313" key="1">
    <source>
        <dbReference type="EMBL" id="ALI98926.1"/>
    </source>
</evidence>
<keyword evidence="2" id="KW-1185">Reference proteome</keyword>
<dbReference type="KEGG" id="rti:DC20_07970"/>
<reference evidence="1 2" key="1">
    <citation type="submission" date="2015-08" db="EMBL/GenBank/DDBJ databases">
        <title>Complete genome sequence of Rufibacter tibetensis strain 1351t, a radiation-resistant bacterium from tibet plateau.</title>
        <authorList>
            <person name="Dai J."/>
        </authorList>
    </citation>
    <scope>NUCLEOTIDE SEQUENCE [LARGE SCALE GENOMIC DNA]</scope>
    <source>
        <strain evidence="1 2">1351</strain>
    </source>
</reference>
<gene>
    <name evidence="1" type="ORF">DC20_07970</name>
</gene>
<dbReference type="PATRIC" id="fig|512763.3.peg.1753"/>
<evidence type="ECO:0000313" key="2">
    <source>
        <dbReference type="Proteomes" id="UP000061382"/>
    </source>
</evidence>
<proteinExistence type="predicted"/>
<accession>A0A0P0C1X3</accession>
<dbReference type="OrthoDB" id="1366221at2"/>
<dbReference type="EMBL" id="CP012643">
    <property type="protein sequence ID" value="ALI98926.1"/>
    <property type="molecule type" value="Genomic_DNA"/>
</dbReference>
<organism evidence="1 2">
    <name type="scientific">Rufibacter tibetensis</name>
    <dbReference type="NCBI Taxonomy" id="512763"/>
    <lineage>
        <taxon>Bacteria</taxon>
        <taxon>Pseudomonadati</taxon>
        <taxon>Bacteroidota</taxon>
        <taxon>Cytophagia</taxon>
        <taxon>Cytophagales</taxon>
        <taxon>Hymenobacteraceae</taxon>
        <taxon>Rufibacter</taxon>
    </lineage>
</organism>
<protein>
    <submittedName>
        <fullName evidence="1">Uncharacterized protein</fullName>
    </submittedName>
</protein>
<dbReference type="RefSeq" id="WP_062543342.1">
    <property type="nucleotide sequence ID" value="NZ_CP012643.1"/>
</dbReference>